<evidence type="ECO:0000313" key="14">
    <source>
        <dbReference type="Proteomes" id="UP001241988"/>
    </source>
</evidence>
<accession>A0ABU0GPB1</accession>
<evidence type="ECO:0000256" key="6">
    <source>
        <dbReference type="ARBA" id="ARBA00023306"/>
    </source>
</evidence>
<protein>
    <recommendedName>
        <fullName evidence="8">UDP-N-acetylmuramyl-tripeptide synthetase</fullName>
        <ecNumber evidence="8">6.3.2.-</ecNumber>
    </recommendedName>
    <alternativeName>
        <fullName evidence="8">UDP-MurNAc-tripeptide synthetase</fullName>
    </alternativeName>
</protein>
<organism evidence="13 14">
    <name type="scientific">Planomicrobium stackebrandtii</name>
    <dbReference type="NCBI Taxonomy" id="253160"/>
    <lineage>
        <taxon>Bacteria</taxon>
        <taxon>Bacillati</taxon>
        <taxon>Bacillota</taxon>
        <taxon>Bacilli</taxon>
        <taxon>Bacillales</taxon>
        <taxon>Caryophanaceae</taxon>
        <taxon>Planomicrobium</taxon>
    </lineage>
</organism>
<sequence>METTELLNLLKIKTVTGTIPSKVTGIQMDSRKIKHGNCFICVVGSNVDGHDFVEDAIRRGASLIVAEKREVVSESACFVLVKDSMRVMARFVQHFYGYPSSELAVFGVTGTNGKTTVSHMIYELLEAAGRKSASSGTLGFRMDGISEPTQNTTSDIISSVEIMQRVINNDCEAIVFETSSQGIINGRMWGIDVDIAVFTNLTHDHLDYHKTMEHYGYAKGLLFAQLGQDVRKEKYAVLNHDDPWALAFSKMTPFETITYGLSEKADFYANRIEYKENGAAFLLHSPQGSYTVSTSFIGEFNVYNTLAAVAALYAYGLDVHVILQYMPGVRPASGRMEKLSHASGPAVYIDYAHTPDAIEKAVNSLLPFKKERLIVLIGSGNFRDRFKRPMMAEKASVADYVVITTNNPGEEAVATILRDFERGMRHDRYICIGDRAEAVRHAIRHAATNDIVLLTDKGHENTMLIGSSYFPHSDKEIALEQLNLRT</sequence>
<dbReference type="PANTHER" id="PTHR23135">
    <property type="entry name" value="MUR LIGASE FAMILY MEMBER"/>
    <property type="match status" value="1"/>
</dbReference>
<evidence type="ECO:0000256" key="4">
    <source>
        <dbReference type="ARBA" id="ARBA00022960"/>
    </source>
</evidence>
<evidence type="ECO:0000256" key="8">
    <source>
        <dbReference type="HAMAP-Rule" id="MF_00208"/>
    </source>
</evidence>
<feature type="modified residue" description="N6-carboxylysine" evidence="8">
    <location>
        <position position="219"/>
    </location>
</feature>
<evidence type="ECO:0000256" key="9">
    <source>
        <dbReference type="RuleBase" id="RU004135"/>
    </source>
</evidence>
<name>A0ABU0GPB1_9BACL</name>
<dbReference type="InterPro" id="IPR036565">
    <property type="entry name" value="Mur-like_cat_sf"/>
</dbReference>
<evidence type="ECO:0000256" key="5">
    <source>
        <dbReference type="ARBA" id="ARBA00022984"/>
    </source>
</evidence>
<dbReference type="InterPro" id="IPR013221">
    <property type="entry name" value="Mur_ligase_cen"/>
</dbReference>
<keyword evidence="6 8" id="KW-0131">Cell cycle</keyword>
<evidence type="ECO:0000256" key="2">
    <source>
        <dbReference type="ARBA" id="ARBA00005898"/>
    </source>
</evidence>
<evidence type="ECO:0000256" key="3">
    <source>
        <dbReference type="ARBA" id="ARBA00022618"/>
    </source>
</evidence>
<comment type="cofactor">
    <cofactor evidence="8">
        <name>Mg(2+)</name>
        <dbReference type="ChEBI" id="CHEBI:18420"/>
    </cofactor>
</comment>
<dbReference type="NCBIfam" id="TIGR01085">
    <property type="entry name" value="murE"/>
    <property type="match status" value="1"/>
</dbReference>
<evidence type="ECO:0000259" key="11">
    <source>
        <dbReference type="Pfam" id="PF02875"/>
    </source>
</evidence>
<keyword evidence="7 8" id="KW-0961">Cell wall biogenesis/degradation</keyword>
<comment type="subcellular location">
    <subcellularLocation>
        <location evidence="8 9">Cytoplasm</location>
    </subcellularLocation>
</comment>
<dbReference type="PANTHER" id="PTHR23135:SF4">
    <property type="entry name" value="UDP-N-ACETYLMURAMOYL-L-ALANYL-D-GLUTAMATE--2,6-DIAMINOPIMELATE LIGASE MURE HOMOLOG, CHLOROPLASTIC"/>
    <property type="match status" value="1"/>
</dbReference>
<feature type="domain" description="Mur ligase C-terminal" evidence="11">
    <location>
        <begin position="334"/>
        <end position="455"/>
    </location>
</feature>
<dbReference type="Gene3D" id="3.90.190.20">
    <property type="entry name" value="Mur ligase, C-terminal domain"/>
    <property type="match status" value="1"/>
</dbReference>
<dbReference type="EMBL" id="JAUSWB010000001">
    <property type="protein sequence ID" value="MDQ0427204.1"/>
    <property type="molecule type" value="Genomic_DNA"/>
</dbReference>
<feature type="binding site" evidence="8">
    <location>
        <position position="187"/>
    </location>
    <ligand>
        <name>UDP-N-acetyl-alpha-D-muramoyl-L-alanyl-D-glutamate</name>
        <dbReference type="ChEBI" id="CHEBI:83900"/>
    </ligand>
</feature>
<dbReference type="InterPro" id="IPR004101">
    <property type="entry name" value="Mur_ligase_C"/>
</dbReference>
<dbReference type="InterPro" id="IPR000713">
    <property type="entry name" value="Mur_ligase_N"/>
</dbReference>
<comment type="pathway">
    <text evidence="1 8 9">Cell wall biogenesis; peptidoglycan biosynthesis.</text>
</comment>
<dbReference type="RefSeq" id="WP_308785538.1">
    <property type="nucleotide sequence ID" value="NZ_JAUSWB010000001.1"/>
</dbReference>
<dbReference type="NCBIfam" id="NF001126">
    <property type="entry name" value="PRK00139.1-4"/>
    <property type="match status" value="1"/>
</dbReference>
<dbReference type="Gene3D" id="3.40.1390.10">
    <property type="entry name" value="MurE/MurF, N-terminal domain"/>
    <property type="match status" value="1"/>
</dbReference>
<reference evidence="13 14" key="1">
    <citation type="submission" date="2023-07" db="EMBL/GenBank/DDBJ databases">
        <title>Genomic Encyclopedia of Type Strains, Phase IV (KMG-IV): sequencing the most valuable type-strain genomes for metagenomic binning, comparative biology and taxonomic classification.</title>
        <authorList>
            <person name="Goeker M."/>
        </authorList>
    </citation>
    <scope>NUCLEOTIDE SEQUENCE [LARGE SCALE GENOMIC DNA]</scope>
    <source>
        <strain evidence="13 14">DSM 16419</strain>
    </source>
</reference>
<feature type="binding site" evidence="8">
    <location>
        <position position="179"/>
    </location>
    <ligand>
        <name>UDP-N-acetyl-alpha-D-muramoyl-L-alanyl-D-glutamate</name>
        <dbReference type="ChEBI" id="CHEBI:83900"/>
    </ligand>
</feature>
<dbReference type="EC" id="6.3.2.-" evidence="8"/>
<keyword evidence="8" id="KW-0067">ATP-binding</keyword>
<dbReference type="Pfam" id="PF02875">
    <property type="entry name" value="Mur_ligase_C"/>
    <property type="match status" value="1"/>
</dbReference>
<dbReference type="InterPro" id="IPR035911">
    <property type="entry name" value="MurE/MurF_N"/>
</dbReference>
<dbReference type="InterPro" id="IPR005761">
    <property type="entry name" value="UDP-N-AcMur-Glu-dNH2Pim_ligase"/>
</dbReference>
<feature type="binding site" evidence="8">
    <location>
        <position position="30"/>
    </location>
    <ligand>
        <name>UDP-N-acetyl-alpha-D-muramoyl-L-alanyl-D-glutamate</name>
        <dbReference type="ChEBI" id="CHEBI:83900"/>
    </ligand>
</feature>
<comment type="caution">
    <text evidence="13">The sequence shown here is derived from an EMBL/GenBank/DDBJ whole genome shotgun (WGS) entry which is preliminary data.</text>
</comment>
<dbReference type="Pfam" id="PF08245">
    <property type="entry name" value="Mur_ligase_M"/>
    <property type="match status" value="1"/>
</dbReference>
<dbReference type="SUPFAM" id="SSF63418">
    <property type="entry name" value="MurE/MurF N-terminal domain"/>
    <property type="match status" value="1"/>
</dbReference>
<evidence type="ECO:0000259" key="12">
    <source>
        <dbReference type="Pfam" id="PF08245"/>
    </source>
</evidence>
<keyword evidence="4 8" id="KW-0133">Cell shape</keyword>
<dbReference type="GO" id="GO:0047482">
    <property type="term" value="F:UDP-N-acetylmuramoyl-L-alanyl-D-glutamate-L-lysine ligase activity"/>
    <property type="evidence" value="ECO:0007669"/>
    <property type="project" value="UniProtKB-EC"/>
</dbReference>
<dbReference type="InterPro" id="IPR036615">
    <property type="entry name" value="Mur_ligase_C_dom_sf"/>
</dbReference>
<comment type="function">
    <text evidence="8">Catalyzes the addition of an amino acid to the nucleotide precursor UDP-N-acetylmuramoyl-L-alanyl-D-glutamate (UMAG) in the biosynthesis of bacterial cell-wall peptidoglycan.</text>
</comment>
<dbReference type="Pfam" id="PF01225">
    <property type="entry name" value="Mur_ligase"/>
    <property type="match status" value="1"/>
</dbReference>
<feature type="domain" description="Mur ligase central" evidence="12">
    <location>
        <begin position="108"/>
        <end position="311"/>
    </location>
</feature>
<feature type="binding site" evidence="8">
    <location>
        <begin position="152"/>
        <end position="153"/>
    </location>
    <ligand>
        <name>UDP-N-acetyl-alpha-D-muramoyl-L-alanyl-D-glutamate</name>
        <dbReference type="ChEBI" id="CHEBI:83900"/>
    </ligand>
</feature>
<dbReference type="Gene3D" id="3.40.1190.10">
    <property type="entry name" value="Mur-like, catalytic domain"/>
    <property type="match status" value="1"/>
</dbReference>
<comment type="similarity">
    <text evidence="2 8">Belongs to the MurCDEF family. MurE subfamily.</text>
</comment>
<dbReference type="SUPFAM" id="SSF53623">
    <property type="entry name" value="MurD-like peptide ligases, catalytic domain"/>
    <property type="match status" value="1"/>
</dbReference>
<comment type="PTM">
    <text evidence="8">Carboxylation is probably crucial for Mg(2+) binding and, consequently, for the gamma-phosphate positioning of ATP.</text>
</comment>
<keyword evidence="8" id="KW-0547">Nucleotide-binding</keyword>
<keyword evidence="8" id="KW-0460">Magnesium</keyword>
<evidence type="ECO:0000313" key="13">
    <source>
        <dbReference type="EMBL" id="MDQ0427204.1"/>
    </source>
</evidence>
<evidence type="ECO:0000259" key="10">
    <source>
        <dbReference type="Pfam" id="PF01225"/>
    </source>
</evidence>
<keyword evidence="14" id="KW-1185">Reference proteome</keyword>
<dbReference type="Proteomes" id="UP001241988">
    <property type="component" value="Unassembled WGS sequence"/>
</dbReference>
<keyword evidence="5 8" id="KW-0573">Peptidoglycan synthesis</keyword>
<dbReference type="SUPFAM" id="SSF53244">
    <property type="entry name" value="MurD-like peptide ligases, peptide-binding domain"/>
    <property type="match status" value="1"/>
</dbReference>
<proteinExistence type="inferred from homology"/>
<keyword evidence="8" id="KW-0963">Cytoplasm</keyword>
<feature type="domain" description="Mur ligase N-terminal catalytic" evidence="10">
    <location>
        <begin position="22"/>
        <end position="77"/>
    </location>
</feature>
<comment type="caution">
    <text evidence="8">Lacks conserved residue(s) required for the propagation of feature annotation.</text>
</comment>
<evidence type="ECO:0000256" key="1">
    <source>
        <dbReference type="ARBA" id="ARBA00004752"/>
    </source>
</evidence>
<keyword evidence="3 8" id="KW-0132">Cell division</keyword>
<evidence type="ECO:0000256" key="7">
    <source>
        <dbReference type="ARBA" id="ARBA00023316"/>
    </source>
</evidence>
<dbReference type="HAMAP" id="MF_00208">
    <property type="entry name" value="MurE"/>
    <property type="match status" value="1"/>
</dbReference>
<keyword evidence="8 13" id="KW-0436">Ligase</keyword>
<gene>
    <name evidence="8" type="primary">murE</name>
    <name evidence="13" type="ORF">QOZ98_000029</name>
</gene>
<feature type="binding site" evidence="8">
    <location>
        <position position="151"/>
    </location>
    <ligand>
        <name>UDP-N-acetyl-alpha-D-muramoyl-L-alanyl-D-glutamate</name>
        <dbReference type="ChEBI" id="CHEBI:83900"/>
    </ligand>
</feature>
<feature type="binding site" evidence="8">
    <location>
        <begin position="110"/>
        <end position="116"/>
    </location>
    <ligand>
        <name>ATP</name>
        <dbReference type="ChEBI" id="CHEBI:30616"/>
    </ligand>
</feature>